<dbReference type="EMBL" id="DXEV01000142">
    <property type="protein sequence ID" value="HIX57233.1"/>
    <property type="molecule type" value="Genomic_DNA"/>
</dbReference>
<protein>
    <submittedName>
        <fullName evidence="2">AAA family ATPase</fullName>
    </submittedName>
</protein>
<sequence length="589" mass="67747">MATYHLPQWQMADLPPITTNLSDFREFREEQFVFVDKTALICNLIRESKVSLYRPRRFGKTLLLSTIRELYTNGTKNFEGLAIHDLWQRPCCPVISLSLFGLSNHETFEQDLCALLRDAFAQAGFVDALSIKTDNIIYLTAELDLLRGQQDIVILVDECDFPLSANLNNPEAFARNQNILRLFYAWERDLDNLEFIMFTGIGRYQESTLFSGQDIVDVSFEPMYANLLGYTQEELESYFAPHISAAASLLKISEEQLLDDLKRQYYGFCFDRDAEIAVYNPIDINNFFLQVIEYPESAPVFGSYWMNSANSEPLLLKFLERNKTGLAFLDDVKDQGVWIFQYDLNNVFTFDNKLHFPVLMTQTGYFTIKQAINNSPSSFSRIYACSFPNQEIELAYGKIFVRYLTQSHRRHSEHDKWLRQETENLRQALGEQDMAQVVNVLNVFLCAIPYDLRANAKEVAYRTFIGWCLQSSAERKVRSEALNNSSSSDLEFTLNDCSYVIELKLLTQQQQQDPQNAANLAAAAQQQVYDRGYDFNDQDGSDTKHYGLALVVSEHSRQIEYWRYFDGSNVIAESAVAPVSVENSPEQSQ</sequence>
<dbReference type="PANTHER" id="PTHR34825:SF1">
    <property type="entry name" value="AAA-ATPASE-LIKE DOMAIN-CONTAINING PROTEIN"/>
    <property type="match status" value="1"/>
</dbReference>
<dbReference type="AlphaFoldDB" id="A0A9D2B114"/>
<proteinExistence type="predicted"/>
<dbReference type="Pfam" id="PF09820">
    <property type="entry name" value="AAA-ATPase_like"/>
    <property type="match status" value="1"/>
</dbReference>
<reference evidence="2" key="1">
    <citation type="journal article" date="2021" name="PeerJ">
        <title>Extensive microbial diversity within the chicken gut microbiome revealed by metagenomics and culture.</title>
        <authorList>
            <person name="Gilroy R."/>
            <person name="Ravi A."/>
            <person name="Getino M."/>
            <person name="Pursley I."/>
            <person name="Horton D.L."/>
            <person name="Alikhan N.F."/>
            <person name="Baker D."/>
            <person name="Gharbi K."/>
            <person name="Hall N."/>
            <person name="Watson M."/>
            <person name="Adriaenssens E.M."/>
            <person name="Foster-Nyarko E."/>
            <person name="Jarju S."/>
            <person name="Secka A."/>
            <person name="Antonio M."/>
            <person name="Oren A."/>
            <person name="Chaudhuri R.R."/>
            <person name="La Ragione R."/>
            <person name="Hildebrand F."/>
            <person name="Pallen M.J."/>
        </authorList>
    </citation>
    <scope>NUCLEOTIDE SEQUENCE</scope>
    <source>
        <strain evidence="2">USASDec5-558</strain>
    </source>
</reference>
<dbReference type="PANTHER" id="PTHR34825">
    <property type="entry name" value="CONSERVED PROTEIN, WITH A WEAK D-GALACTARATE DEHYDRATASE/ALTRONATE HYDROLASE DOMAIN"/>
    <property type="match status" value="1"/>
</dbReference>
<organism evidence="2 3">
    <name type="scientific">Candidatus Anaerobiospirillum pullistercoris</name>
    <dbReference type="NCBI Taxonomy" id="2838452"/>
    <lineage>
        <taxon>Bacteria</taxon>
        <taxon>Pseudomonadati</taxon>
        <taxon>Pseudomonadota</taxon>
        <taxon>Gammaproteobacteria</taxon>
        <taxon>Aeromonadales</taxon>
        <taxon>Succinivibrionaceae</taxon>
        <taxon>Anaerobiospirillum</taxon>
    </lineage>
</organism>
<feature type="domain" description="AAA-ATPase-like" evidence="1">
    <location>
        <begin position="21"/>
        <end position="209"/>
    </location>
</feature>
<reference evidence="2" key="2">
    <citation type="submission" date="2021-04" db="EMBL/GenBank/DDBJ databases">
        <authorList>
            <person name="Gilroy R."/>
        </authorList>
    </citation>
    <scope>NUCLEOTIDE SEQUENCE</scope>
    <source>
        <strain evidence="2">USASDec5-558</strain>
    </source>
</reference>
<comment type="caution">
    <text evidence="2">The sequence shown here is derived from an EMBL/GenBank/DDBJ whole genome shotgun (WGS) entry which is preliminary data.</text>
</comment>
<dbReference type="InterPro" id="IPR018631">
    <property type="entry name" value="AAA-ATPase-like_dom"/>
</dbReference>
<evidence type="ECO:0000313" key="2">
    <source>
        <dbReference type="EMBL" id="HIX57233.1"/>
    </source>
</evidence>
<name>A0A9D2B114_9GAMM</name>
<evidence type="ECO:0000259" key="1">
    <source>
        <dbReference type="Pfam" id="PF09820"/>
    </source>
</evidence>
<evidence type="ECO:0000313" key="3">
    <source>
        <dbReference type="Proteomes" id="UP000886829"/>
    </source>
</evidence>
<dbReference type="Proteomes" id="UP000886829">
    <property type="component" value="Unassembled WGS sequence"/>
</dbReference>
<gene>
    <name evidence="2" type="ORF">H9850_07165</name>
</gene>
<accession>A0A9D2B114</accession>